<dbReference type="InterPro" id="IPR036770">
    <property type="entry name" value="Ankyrin_rpt-contain_sf"/>
</dbReference>
<dbReference type="InParanoid" id="G9MYM1"/>
<dbReference type="InterPro" id="IPR035994">
    <property type="entry name" value="Nucleoside_phosphorylase_sf"/>
</dbReference>
<dbReference type="RefSeq" id="XP_013954632.1">
    <property type="nucleotide sequence ID" value="XM_014099157.1"/>
</dbReference>
<dbReference type="Gene3D" id="3.40.50.1580">
    <property type="entry name" value="Nucleoside phosphorylase domain"/>
    <property type="match status" value="1"/>
</dbReference>
<dbReference type="PANTHER" id="PTHR46082">
    <property type="entry name" value="ATP/GTP-BINDING PROTEIN-RELATED"/>
    <property type="match status" value="1"/>
</dbReference>
<dbReference type="Gene3D" id="1.25.40.20">
    <property type="entry name" value="Ankyrin repeat-containing domain"/>
    <property type="match status" value="2"/>
</dbReference>
<accession>G9MYM1</accession>
<gene>
    <name evidence="4" type="ORF">TRIVIDRAFT_154391</name>
</gene>
<dbReference type="eggNOG" id="KOG4177">
    <property type="taxonomic scope" value="Eukaryota"/>
</dbReference>
<dbReference type="InterPro" id="IPR027417">
    <property type="entry name" value="P-loop_NTPase"/>
</dbReference>
<dbReference type="InterPro" id="IPR054471">
    <property type="entry name" value="GPIID_WHD"/>
</dbReference>
<protein>
    <submittedName>
        <fullName evidence="4">Ankyrin protein</fullName>
    </submittedName>
</protein>
<feature type="repeat" description="ANK" evidence="2">
    <location>
        <begin position="879"/>
        <end position="911"/>
    </location>
</feature>
<proteinExistence type="predicted"/>
<dbReference type="InterPro" id="IPR053137">
    <property type="entry name" value="NLR-like"/>
</dbReference>
<dbReference type="SUPFAM" id="SSF48403">
    <property type="entry name" value="Ankyrin repeat"/>
    <property type="match status" value="1"/>
</dbReference>
<dbReference type="SUPFAM" id="SSF52540">
    <property type="entry name" value="P-loop containing nucleoside triphosphate hydrolases"/>
    <property type="match status" value="1"/>
</dbReference>
<evidence type="ECO:0000259" key="3">
    <source>
        <dbReference type="PROSITE" id="PS50837"/>
    </source>
</evidence>
<dbReference type="InterPro" id="IPR056884">
    <property type="entry name" value="NPHP3-like_N"/>
</dbReference>
<dbReference type="AlphaFoldDB" id="G9MYM1"/>
<dbReference type="STRING" id="413071.G9MYM1"/>
<reference evidence="4 5" key="1">
    <citation type="journal article" date="2011" name="Genome Biol.">
        <title>Comparative genome sequence analysis underscores mycoparasitism as the ancestral life style of Trichoderma.</title>
        <authorList>
            <person name="Kubicek C.P."/>
            <person name="Herrera-Estrella A."/>
            <person name="Seidl-Seiboth V."/>
            <person name="Martinez D.A."/>
            <person name="Druzhinina I.S."/>
            <person name="Thon M."/>
            <person name="Zeilinger S."/>
            <person name="Casas-Flores S."/>
            <person name="Horwitz B.A."/>
            <person name="Mukherjee P.K."/>
            <person name="Mukherjee M."/>
            <person name="Kredics L."/>
            <person name="Alcaraz L.D."/>
            <person name="Aerts A."/>
            <person name="Antal Z."/>
            <person name="Atanasova L."/>
            <person name="Cervantes-Badillo M.G."/>
            <person name="Challacombe J."/>
            <person name="Chertkov O."/>
            <person name="McCluskey K."/>
            <person name="Coulpier F."/>
            <person name="Deshpande N."/>
            <person name="von Doehren H."/>
            <person name="Ebbole D.J."/>
            <person name="Esquivel-Naranjo E.U."/>
            <person name="Fekete E."/>
            <person name="Flipphi M."/>
            <person name="Glaser F."/>
            <person name="Gomez-Rodriguez E.Y."/>
            <person name="Gruber S."/>
            <person name="Han C."/>
            <person name="Henrissat B."/>
            <person name="Hermosa R."/>
            <person name="Hernandez-Onate M."/>
            <person name="Karaffa L."/>
            <person name="Kosti I."/>
            <person name="Le Crom S."/>
            <person name="Lindquist E."/>
            <person name="Lucas S."/>
            <person name="Luebeck M."/>
            <person name="Luebeck P.S."/>
            <person name="Margeot A."/>
            <person name="Metz B."/>
            <person name="Misra M."/>
            <person name="Nevalainen H."/>
            <person name="Omann M."/>
            <person name="Packer N."/>
            <person name="Perrone G."/>
            <person name="Uresti-Rivera E.E."/>
            <person name="Salamov A."/>
            <person name="Schmoll M."/>
            <person name="Seiboth B."/>
            <person name="Shapiro H."/>
            <person name="Sukno S."/>
            <person name="Tamayo-Ramos J.A."/>
            <person name="Tisch D."/>
            <person name="Wiest A."/>
            <person name="Wilkinson H.H."/>
            <person name="Zhang M."/>
            <person name="Coutinho P.M."/>
            <person name="Kenerley C.M."/>
            <person name="Monte E."/>
            <person name="Baker S.E."/>
            <person name="Grigoriev I.V."/>
        </authorList>
    </citation>
    <scope>NUCLEOTIDE SEQUENCE [LARGE SCALE GENOMIC DNA]</scope>
    <source>
        <strain evidence="5">Gv29-8 / FGSC 10586</strain>
    </source>
</reference>
<dbReference type="Proteomes" id="UP000007115">
    <property type="component" value="Unassembled WGS sequence"/>
</dbReference>
<evidence type="ECO:0000313" key="5">
    <source>
        <dbReference type="Proteomes" id="UP000007115"/>
    </source>
</evidence>
<dbReference type="Gene3D" id="3.40.50.300">
    <property type="entry name" value="P-loop containing nucleotide triphosphate hydrolases"/>
    <property type="match status" value="1"/>
</dbReference>
<dbReference type="PANTHER" id="PTHR46082:SF11">
    <property type="entry name" value="AAA+ ATPASE DOMAIN-CONTAINING PROTEIN-RELATED"/>
    <property type="match status" value="1"/>
</dbReference>
<dbReference type="OrthoDB" id="448455at2759"/>
<dbReference type="PRINTS" id="PR01415">
    <property type="entry name" value="ANKYRIN"/>
</dbReference>
<dbReference type="Pfam" id="PF13637">
    <property type="entry name" value="Ank_4"/>
    <property type="match status" value="1"/>
</dbReference>
<feature type="repeat" description="ANK" evidence="2">
    <location>
        <begin position="977"/>
        <end position="1009"/>
    </location>
</feature>
<dbReference type="VEuPathDB" id="FungiDB:TRIVIDRAFT_154391"/>
<dbReference type="SUPFAM" id="SSF53167">
    <property type="entry name" value="Purine and uridine phosphorylases"/>
    <property type="match status" value="1"/>
</dbReference>
<keyword evidence="5" id="KW-1185">Reference proteome</keyword>
<dbReference type="EMBL" id="ABDF02000079">
    <property type="protein sequence ID" value="EHK20435.1"/>
    <property type="molecule type" value="Genomic_DNA"/>
</dbReference>
<keyword evidence="2" id="KW-0040">ANK repeat</keyword>
<dbReference type="OMA" id="TEETHIL"/>
<dbReference type="PROSITE" id="PS50088">
    <property type="entry name" value="ANK_REPEAT"/>
    <property type="match status" value="4"/>
</dbReference>
<dbReference type="Pfam" id="PF12796">
    <property type="entry name" value="Ank_2"/>
    <property type="match status" value="2"/>
</dbReference>
<dbReference type="PROSITE" id="PS50297">
    <property type="entry name" value="ANK_REP_REGION"/>
    <property type="match status" value="4"/>
</dbReference>
<evidence type="ECO:0000256" key="1">
    <source>
        <dbReference type="ARBA" id="ARBA00022737"/>
    </source>
</evidence>
<dbReference type="GO" id="GO:0003824">
    <property type="term" value="F:catalytic activity"/>
    <property type="evidence" value="ECO:0007669"/>
    <property type="project" value="InterPro"/>
</dbReference>
<organism evidence="4 5">
    <name type="scientific">Hypocrea virens (strain Gv29-8 / FGSC 10586)</name>
    <name type="common">Gliocladium virens</name>
    <name type="synonym">Trichoderma virens</name>
    <dbReference type="NCBI Taxonomy" id="413071"/>
    <lineage>
        <taxon>Eukaryota</taxon>
        <taxon>Fungi</taxon>
        <taxon>Dikarya</taxon>
        <taxon>Ascomycota</taxon>
        <taxon>Pezizomycotina</taxon>
        <taxon>Sordariomycetes</taxon>
        <taxon>Hypocreomycetidae</taxon>
        <taxon>Hypocreales</taxon>
        <taxon>Hypocreaceae</taxon>
        <taxon>Trichoderma</taxon>
    </lineage>
</organism>
<dbReference type="GO" id="GO:0009116">
    <property type="term" value="P:nucleoside metabolic process"/>
    <property type="evidence" value="ECO:0007669"/>
    <property type="project" value="InterPro"/>
</dbReference>
<dbReference type="Pfam" id="PF22939">
    <property type="entry name" value="WHD_GPIID"/>
    <property type="match status" value="1"/>
</dbReference>
<dbReference type="HOGENOM" id="CLU_000288_34_2_1"/>
<sequence>MDDNNGPPSQLTRHDYTVGWVCALPKEQVAAIAMLDRRHPKIEKPSDDPNSYNLGSIGSHNVVITCLPKGQVGTIEAGITASRMLITFPSIKIGLMAGIAGGVPSNGVRLGDVVIGTPSGEYPGVVQWDLGKIESGGILKRTGALNKSPKALLTAVSTLETEHQLGGSTIPQRLEELRTKWPRLVDKYCWSQKLTDPLATEGSRNIYREPEVHYGIIASGDRVIKDAETRDCLNESLGGKVLAIEMEAAGLMDNFPCIVIRGICDYADSHKNDEWQEYAAAVAAACSKELLEVLDPGAVAAESPLTALVGRVHKSVMEVKTDVASMRSILHEKEDQKLLEWIAPIDYNPQYYDLIRRRQQGTSQWILQRREYHTFLESDKQILLCHGIPGAGKSIIAATVIDDLQRRFRADLSVGIAFILGNFKRKEDQKVEDLLAGIVRQLAQCGGRPMEHVRALQELHRARKTRPSVTEISETLKVILMDFSKVVLVVDAFDELYSPDGTRDAFLQELHSLQTHSNLNILITSRPLPDIMCQFENGTMLEILATSSDIETYLEGQMDRLPKFIRKKPELKKQVREAILGSFQGMFLLAQLYVESLVGKVSVNALRAAVENLPHGPEEEVYGIAYEEQMSRVVNQSKDRWELAEKILVWIICAKRPLDVLELQHLLGVVLGETTLDKDNLPEIDDMVSVCAGLVTIERPSNIIRLAHYTTHEYLDRTRNRWFETERVDIARTCLTYLYNDAPQKLLNSFTKVYIFQEHTSIPPGYEYASNFWECHIQEECIPTEEVVAFLENQLAVQASWNFRTRLVLEYIDLEFTGLHLAAWLGLDEAAQILLTEVYPIDVYTASGRTPLSYAAEGGHASMIDMLLKNGAHTDLAYNENFPLVIAAQKGHDTVIKLLLQHGADVNSKAGGHTAVFWAARSGHQEVVKTLLKGGAKANYYHYTGNTLLLEVMKYGHQGIACLLIENGAGVHAWHGSKRAPLFYAAELGLDEVVQTLIKFGADVNEQDGSGLTPLSYAIKGGHHAIAQILRDSNTEHSDENDAGPAEESLGLPMHLVWEQLLSGKKPLFNIKEKIVVNFEDKEEMERVFNNTSL</sequence>
<dbReference type="Pfam" id="PF01048">
    <property type="entry name" value="PNP_UDP_1"/>
    <property type="match status" value="1"/>
</dbReference>
<dbReference type="SMART" id="SM00248">
    <property type="entry name" value="ANK"/>
    <property type="match status" value="7"/>
</dbReference>
<keyword evidence="1" id="KW-0677">Repeat</keyword>
<comment type="caution">
    <text evidence="4">The sequence shown here is derived from an EMBL/GenBank/DDBJ whole genome shotgun (WGS) entry which is preliminary data.</text>
</comment>
<feature type="domain" description="NACHT" evidence="3">
    <location>
        <begin position="381"/>
        <end position="527"/>
    </location>
</feature>
<dbReference type="InterPro" id="IPR007111">
    <property type="entry name" value="NACHT_NTPase"/>
</dbReference>
<feature type="repeat" description="ANK" evidence="2">
    <location>
        <begin position="911"/>
        <end position="943"/>
    </location>
</feature>
<evidence type="ECO:0000313" key="4">
    <source>
        <dbReference type="EMBL" id="EHK20435.1"/>
    </source>
</evidence>
<dbReference type="Pfam" id="PF24883">
    <property type="entry name" value="NPHP3_N"/>
    <property type="match status" value="1"/>
</dbReference>
<dbReference type="InterPro" id="IPR000845">
    <property type="entry name" value="Nucleoside_phosphorylase_d"/>
</dbReference>
<dbReference type="PROSITE" id="PS50837">
    <property type="entry name" value="NACHT"/>
    <property type="match status" value="1"/>
</dbReference>
<evidence type="ECO:0000256" key="2">
    <source>
        <dbReference type="PROSITE-ProRule" id="PRU00023"/>
    </source>
</evidence>
<name>G9MYM1_HYPVG</name>
<dbReference type="InterPro" id="IPR002110">
    <property type="entry name" value="Ankyrin_rpt"/>
</dbReference>
<dbReference type="GeneID" id="25788274"/>
<feature type="repeat" description="ANK" evidence="2">
    <location>
        <begin position="847"/>
        <end position="879"/>
    </location>
</feature>